<dbReference type="Proteomes" id="UP000188174">
    <property type="component" value="Plasmid unnamed1"/>
</dbReference>
<keyword evidence="2" id="KW-1185">Reference proteome</keyword>
<sequence>MNLFDFPSAIIATISQAISKGIKDPSNLADLVFYWHHPELRGSGIRKGMNNYDELSKEWLSYYDLFAREYGPVAPKSGDNSDRTSWRPYEKSNIDGIGFISSDIKAWASRPPKHKREVAAFVSNKMDGDRARLFIVWKTNDPRSHCKFHNVSENGSIHYWTEQPLDYNTIRQDHKLEVNWITYLGNDAGVKGIALMNFGLNVIIFEKTLKNGVCLSLARSAAKRALAEEAKQTYELMQSVVGGASGAKMAKPKNFGDLAWHSFGAQVKNVVENRFPRSVSPNVGSLHGIRFNDEIKDGSGKVIGWVNYFD</sequence>
<keyword evidence="1" id="KW-0614">Plasmid</keyword>
<gene>
    <name evidence="1" type="ORF">B0E33_28540</name>
</gene>
<geneLocation type="plasmid" evidence="1 2">
    <name>unnamed1</name>
</geneLocation>
<evidence type="ECO:0000313" key="1">
    <source>
        <dbReference type="EMBL" id="AQQ07770.1"/>
    </source>
</evidence>
<dbReference type="RefSeq" id="WP_077293839.1">
    <property type="nucleotide sequence ID" value="NZ_CP019631.1"/>
</dbReference>
<organism evidence="1 2">
    <name type="scientific">Roseibium algicola</name>
    <dbReference type="NCBI Taxonomy" id="2857014"/>
    <lineage>
        <taxon>Bacteria</taxon>
        <taxon>Pseudomonadati</taxon>
        <taxon>Pseudomonadota</taxon>
        <taxon>Alphaproteobacteria</taxon>
        <taxon>Hyphomicrobiales</taxon>
        <taxon>Stappiaceae</taxon>
        <taxon>Roseibium</taxon>
    </lineage>
</organism>
<name>A0ABN4X0A4_9HYPH</name>
<reference evidence="1 2" key="1">
    <citation type="submission" date="2017-02" db="EMBL/GenBank/DDBJ databases">
        <authorList>
            <person name="Jeong S."/>
        </authorList>
    </citation>
    <scope>NUCLEOTIDE SEQUENCE [LARGE SCALE GENOMIC DNA]</scope>
    <source>
        <strain evidence="1 2">RMAR6-6</strain>
        <plasmid evidence="1 2">unnamed1</plasmid>
    </source>
</reference>
<accession>A0ABN4X0A4</accession>
<dbReference type="EMBL" id="CP019631">
    <property type="protein sequence ID" value="AQQ07770.1"/>
    <property type="molecule type" value="Genomic_DNA"/>
</dbReference>
<protein>
    <submittedName>
        <fullName evidence="1">Uncharacterized protein</fullName>
    </submittedName>
</protein>
<proteinExistence type="predicted"/>
<evidence type="ECO:0000313" key="2">
    <source>
        <dbReference type="Proteomes" id="UP000188174"/>
    </source>
</evidence>